<name>A0ABT4D090_9CLOT</name>
<evidence type="ECO:0000259" key="2">
    <source>
        <dbReference type="Pfam" id="PF00535"/>
    </source>
</evidence>
<dbReference type="CDD" id="cd04187">
    <property type="entry name" value="DPM1_like_bac"/>
    <property type="match status" value="1"/>
</dbReference>
<dbReference type="Proteomes" id="UP001078443">
    <property type="component" value="Unassembled WGS sequence"/>
</dbReference>
<protein>
    <submittedName>
        <fullName evidence="3">Glycosyltransferase family 2 protein</fullName>
    </submittedName>
</protein>
<dbReference type="Gene3D" id="3.90.550.10">
    <property type="entry name" value="Spore Coat Polysaccharide Biosynthesis Protein SpsA, Chain A"/>
    <property type="match status" value="1"/>
</dbReference>
<keyword evidence="1" id="KW-0812">Transmembrane</keyword>
<comment type="caution">
    <text evidence="3">The sequence shown here is derived from an EMBL/GenBank/DDBJ whole genome shotgun (WGS) entry which is preliminary data.</text>
</comment>
<evidence type="ECO:0000256" key="1">
    <source>
        <dbReference type="SAM" id="Phobius"/>
    </source>
</evidence>
<dbReference type="InterPro" id="IPR029044">
    <property type="entry name" value="Nucleotide-diphossugar_trans"/>
</dbReference>
<evidence type="ECO:0000313" key="4">
    <source>
        <dbReference type="Proteomes" id="UP001078443"/>
    </source>
</evidence>
<dbReference type="EMBL" id="JAPQER010000003">
    <property type="protein sequence ID" value="MCY6484512.1"/>
    <property type="molecule type" value="Genomic_DNA"/>
</dbReference>
<proteinExistence type="predicted"/>
<feature type="transmembrane region" description="Helical" evidence="1">
    <location>
        <begin position="229"/>
        <end position="252"/>
    </location>
</feature>
<organism evidence="3 4">
    <name type="scientific">Clostridium aestuarii</name>
    <dbReference type="NCBI Taxonomy" id="338193"/>
    <lineage>
        <taxon>Bacteria</taxon>
        <taxon>Bacillati</taxon>
        <taxon>Bacillota</taxon>
        <taxon>Clostridia</taxon>
        <taxon>Eubacteriales</taxon>
        <taxon>Clostridiaceae</taxon>
        <taxon>Clostridium</taxon>
    </lineage>
</organism>
<evidence type="ECO:0000313" key="3">
    <source>
        <dbReference type="EMBL" id="MCY6484512.1"/>
    </source>
</evidence>
<feature type="transmembrane region" description="Helical" evidence="1">
    <location>
        <begin position="264"/>
        <end position="289"/>
    </location>
</feature>
<dbReference type="InterPro" id="IPR001173">
    <property type="entry name" value="Glyco_trans_2-like"/>
</dbReference>
<dbReference type="PANTHER" id="PTHR48090:SF8">
    <property type="entry name" value="GLYCOSYLTRANSFERASE CSBB-RELATED"/>
    <property type="match status" value="1"/>
</dbReference>
<dbReference type="InterPro" id="IPR050256">
    <property type="entry name" value="Glycosyltransferase_2"/>
</dbReference>
<reference evidence="3" key="1">
    <citation type="submission" date="2022-12" db="EMBL/GenBank/DDBJ databases">
        <authorList>
            <person name="Wang J."/>
        </authorList>
    </citation>
    <scope>NUCLEOTIDE SEQUENCE</scope>
    <source>
        <strain evidence="3">HY-45-18</strain>
    </source>
</reference>
<dbReference type="SUPFAM" id="SSF53448">
    <property type="entry name" value="Nucleotide-diphospho-sugar transferases"/>
    <property type="match status" value="1"/>
</dbReference>
<keyword evidence="4" id="KW-1185">Reference proteome</keyword>
<dbReference type="Pfam" id="PF00535">
    <property type="entry name" value="Glycos_transf_2"/>
    <property type="match status" value="1"/>
</dbReference>
<sequence>MHELSLIIPCYNEEQALPFLYKAICEVTDIMSEQKFEFIFVNDGSEDKTLDIIKNLSVKDKRIRYISFSRNFGKEAAMYAGLEAANGDFMVIMDADMQDPPNLLPEMYGYVKKGEYDSVATRRVTREGEPPIRSFFAKQFYKIINKISSLDIVDGARDFRLMSCQMAEAILSMKEYNRFSKGIYGWVGFKTKWLPFKNIERVAGETKWSFWKLFLYSLEGIVGFSTTPLAIASILGLIFCIVSFSFIVYIIVKTIIFNNPVAGWPSLACIILFISGIQLFCMGIIGQYLSKTYLETKGRPIYIIKETERMNSSKKMKRKKYIKSI</sequence>
<dbReference type="RefSeq" id="WP_268040814.1">
    <property type="nucleotide sequence ID" value="NZ_JAPQER010000003.1"/>
</dbReference>
<keyword evidence="1" id="KW-0472">Membrane</keyword>
<feature type="domain" description="Glycosyltransferase 2-like" evidence="2">
    <location>
        <begin position="5"/>
        <end position="170"/>
    </location>
</feature>
<gene>
    <name evidence="3" type="ORF">OW763_09185</name>
</gene>
<keyword evidence="1" id="KW-1133">Transmembrane helix</keyword>
<dbReference type="PANTHER" id="PTHR48090">
    <property type="entry name" value="UNDECAPRENYL-PHOSPHATE 4-DEOXY-4-FORMAMIDO-L-ARABINOSE TRANSFERASE-RELATED"/>
    <property type="match status" value="1"/>
</dbReference>
<accession>A0ABT4D090</accession>